<keyword evidence="2" id="KW-1185">Reference proteome</keyword>
<proteinExistence type="predicted"/>
<accession>A0ABS5QLX5</accession>
<gene>
    <name evidence="1" type="ORF">VAMP_169n1</name>
</gene>
<evidence type="ECO:0000313" key="1">
    <source>
        <dbReference type="EMBL" id="MBS8122201.1"/>
    </source>
</evidence>
<feature type="non-terminal residue" evidence="1">
    <location>
        <position position="1"/>
    </location>
</feature>
<dbReference type="EMBL" id="JAEDAM010000054">
    <property type="protein sequence ID" value="MBS8122201.1"/>
    <property type="molecule type" value="Genomic_DNA"/>
</dbReference>
<evidence type="ECO:0008006" key="3">
    <source>
        <dbReference type="Google" id="ProtNLM"/>
    </source>
</evidence>
<name>A0ABS5QLX5_9BACT</name>
<organism evidence="1 2">
    <name type="scientific">Candidatus Vampirococcus lugosii</name>
    <dbReference type="NCBI Taxonomy" id="2789015"/>
    <lineage>
        <taxon>Bacteria</taxon>
        <taxon>Candidatus Absconditibacteriota</taxon>
        <taxon>Vampirococcus</taxon>
    </lineage>
</organism>
<sequence>NIKDNYPKYVISMDDSFGESYDGIENINIIDWLIKF</sequence>
<protein>
    <recommendedName>
        <fullName evidence="3">ATPase</fullName>
    </recommendedName>
</protein>
<comment type="caution">
    <text evidence="1">The sequence shown here is derived from an EMBL/GenBank/DDBJ whole genome shotgun (WGS) entry which is preliminary data.</text>
</comment>
<evidence type="ECO:0000313" key="2">
    <source>
        <dbReference type="Proteomes" id="UP000680365"/>
    </source>
</evidence>
<dbReference type="Proteomes" id="UP000680365">
    <property type="component" value="Unassembled WGS sequence"/>
</dbReference>
<reference evidence="1 2" key="1">
    <citation type="journal article" date="2021" name="Nat. Commun.">
        <title>Reductive evolution and unique predatory mode in the CPR bacterium Vampirococcus lugosii.</title>
        <authorList>
            <person name="Moreira D."/>
            <person name="Zivanovic Y."/>
            <person name="Lopez-Archilla A.I."/>
            <person name="Iniesto M."/>
            <person name="Lopez-Garcia P."/>
        </authorList>
    </citation>
    <scope>NUCLEOTIDE SEQUENCE [LARGE SCALE GENOMIC DNA]</scope>
    <source>
        <strain evidence="1">Chiprana</strain>
    </source>
</reference>